<reference evidence="1 2" key="1">
    <citation type="submission" date="2016-11" db="EMBL/GenBank/DDBJ databases">
        <title>The macronuclear genome of Stentor coeruleus: a giant cell with tiny introns.</title>
        <authorList>
            <person name="Slabodnick M."/>
            <person name="Ruby J.G."/>
            <person name="Reiff S.B."/>
            <person name="Swart E.C."/>
            <person name="Gosai S."/>
            <person name="Prabakaran S."/>
            <person name="Witkowska E."/>
            <person name="Larue G.E."/>
            <person name="Fisher S."/>
            <person name="Freeman R.M."/>
            <person name="Gunawardena J."/>
            <person name="Chu W."/>
            <person name="Stover N.A."/>
            <person name="Gregory B.D."/>
            <person name="Nowacki M."/>
            <person name="Derisi J."/>
            <person name="Roy S.W."/>
            <person name="Marshall W.F."/>
            <person name="Sood P."/>
        </authorList>
    </citation>
    <scope>NUCLEOTIDE SEQUENCE [LARGE SCALE GENOMIC DNA]</scope>
    <source>
        <strain evidence="1">WM001</strain>
    </source>
</reference>
<protein>
    <submittedName>
        <fullName evidence="1">Uncharacterized protein</fullName>
    </submittedName>
</protein>
<dbReference type="Proteomes" id="UP000187209">
    <property type="component" value="Unassembled WGS sequence"/>
</dbReference>
<keyword evidence="2" id="KW-1185">Reference proteome</keyword>
<proteinExistence type="predicted"/>
<dbReference type="OrthoDB" id="318846at2759"/>
<dbReference type="AlphaFoldDB" id="A0A1R2CCH3"/>
<evidence type="ECO:0000313" key="1">
    <source>
        <dbReference type="EMBL" id="OMJ86685.1"/>
    </source>
</evidence>
<comment type="caution">
    <text evidence="1">The sequence shown here is derived from an EMBL/GenBank/DDBJ whole genome shotgun (WGS) entry which is preliminary data.</text>
</comment>
<dbReference type="EMBL" id="MPUH01000198">
    <property type="protein sequence ID" value="OMJ86685.1"/>
    <property type="molecule type" value="Genomic_DNA"/>
</dbReference>
<organism evidence="1 2">
    <name type="scientific">Stentor coeruleus</name>
    <dbReference type="NCBI Taxonomy" id="5963"/>
    <lineage>
        <taxon>Eukaryota</taxon>
        <taxon>Sar</taxon>
        <taxon>Alveolata</taxon>
        <taxon>Ciliophora</taxon>
        <taxon>Postciliodesmatophora</taxon>
        <taxon>Heterotrichea</taxon>
        <taxon>Heterotrichida</taxon>
        <taxon>Stentoridae</taxon>
        <taxon>Stentor</taxon>
    </lineage>
</organism>
<name>A0A1R2CCH3_9CILI</name>
<gene>
    <name evidence="1" type="ORF">SteCoe_11772</name>
</gene>
<sequence>MESPFVDLTEGSGRGSASMDLNIFEANPLESNNERTKEVVEQQIFMLLDSSFWDLPNIPYDKISHGFEEINHFLTLHAISENHNLCEFIKQGLRQAVREYNWKESLYKSMLKSWNFLGLDVESTKPNELHSKIEDIVKNFYSEFGKLLHLFNEGLLNCPLRFSLFPAVTVFEGFFKEILQDLKNQTTRKKIQLKLCPGVEPPQIKRIQRQYFKVIKKPYTEWNTYSKQEVVEIEQEPSCIMVPLLHRLMNYTSQAKTHVLSYFAPTGWEVTRISAHIIEGNYKTAVIKRTACRQNKGLAEVEITYPRITRDHIWCKVQLEGVLSKKSVQEIKIPEFKTVIVTVDEDGEHELPSELLQEID</sequence>
<evidence type="ECO:0000313" key="2">
    <source>
        <dbReference type="Proteomes" id="UP000187209"/>
    </source>
</evidence>
<accession>A0A1R2CCH3</accession>